<name>A0A6A4HX15_9AGAR</name>
<dbReference type="PANTHER" id="PTHR46093:SF18">
    <property type="entry name" value="FIBRONECTIN TYPE-III DOMAIN-CONTAINING PROTEIN"/>
    <property type="match status" value="1"/>
</dbReference>
<dbReference type="Gene3D" id="2.120.10.80">
    <property type="entry name" value="Kelch-type beta propeller"/>
    <property type="match status" value="2"/>
</dbReference>
<dbReference type="InterPro" id="IPR011990">
    <property type="entry name" value="TPR-like_helical_dom_sf"/>
</dbReference>
<organism evidence="3 4">
    <name type="scientific">Gymnopus androsaceus JB14</name>
    <dbReference type="NCBI Taxonomy" id="1447944"/>
    <lineage>
        <taxon>Eukaryota</taxon>
        <taxon>Fungi</taxon>
        <taxon>Dikarya</taxon>
        <taxon>Basidiomycota</taxon>
        <taxon>Agaricomycotina</taxon>
        <taxon>Agaricomycetes</taxon>
        <taxon>Agaricomycetidae</taxon>
        <taxon>Agaricales</taxon>
        <taxon>Marasmiineae</taxon>
        <taxon>Omphalotaceae</taxon>
        <taxon>Gymnopus</taxon>
    </lineage>
</organism>
<gene>
    <name evidence="3" type="ORF">BT96DRAFT_964771</name>
</gene>
<dbReference type="SUPFAM" id="SSF50965">
    <property type="entry name" value="Galactose oxidase, central domain"/>
    <property type="match status" value="1"/>
</dbReference>
<evidence type="ECO:0000256" key="1">
    <source>
        <dbReference type="ARBA" id="ARBA00022441"/>
    </source>
</evidence>
<keyword evidence="4" id="KW-1185">Reference proteome</keyword>
<evidence type="ECO:0000313" key="3">
    <source>
        <dbReference type="EMBL" id="KAE9402521.1"/>
    </source>
</evidence>
<reference evidence="3" key="1">
    <citation type="journal article" date="2019" name="Environ. Microbiol.">
        <title>Fungal ecological strategies reflected in gene transcription - a case study of two litter decomposers.</title>
        <authorList>
            <person name="Barbi F."/>
            <person name="Kohler A."/>
            <person name="Barry K."/>
            <person name="Baskaran P."/>
            <person name="Daum C."/>
            <person name="Fauchery L."/>
            <person name="Ihrmark K."/>
            <person name="Kuo A."/>
            <person name="LaButti K."/>
            <person name="Lipzen A."/>
            <person name="Morin E."/>
            <person name="Grigoriev I.V."/>
            <person name="Henrissat B."/>
            <person name="Lindahl B."/>
            <person name="Martin F."/>
        </authorList>
    </citation>
    <scope>NUCLEOTIDE SEQUENCE</scope>
    <source>
        <strain evidence="3">JB14</strain>
    </source>
</reference>
<sequence length="735" mass="83747">MRANQKARFELMEKIHPRVKNDYGENVKDIPLQEASSKRGDLVMLKKLRSEVPPPTPDELWSMLNNSGRDGQILNGMANLMRATIRREEGNALFKGGNYKAAIPKYTEAMGYLLKPLATESQLHLPSPQYWSQPYLTIGENCLEMESAMWMEYLDILALGGNITQCYSKLGDHIQTIDWIQEVISMFVCQRQALKDAASWEDHPLPYVEYWMFRIKSQIRGCTEFAALGNTGLAAAYAQAVEECLRTDSAKYPKIAALKKEIDPVKMFAFRHPDPNQIDKVKITCPEIQVQGTWERLELSSEAQGRRPRGRCAHSSWIWRSRLYICLGVVDVCPPQMEVKDMWYLDLNTKNWTRLPDVPMTRPNVGLTSVRPIRVWQDKAYLFVGTQSLHVFDLVTERWSILKTTLLRGTVWPYYSSGVKGFASTLFEGKFYVFGGEDGGNPLGQNIFMVLDLTTNKWKHLSGSSKNIPKTFEPNLRAVPCMWTAPNQRKIFIMYGSANRTKACYDNAAGAGEFDYTYDDFWSYHVDDKKWERERLRGSYPCPRAEAASAFSDALGRAVIYGGYHGSLKTRDSEMPWGSPGETRRGVIFEFAVFGDTFVYNPESRIWQHVLVRGFPSYRAMATVACDPDTGKVYLFGGFTNPDFVPSKSIAGRVHNDVWMLKIDLPGGNWNAEDVERDRRNEKMGPWMRCFTCGNCGITWQKCGGSCGGKYYFCSKECQKAGRDEHKEKQGCRKL</sequence>
<dbReference type="SUPFAM" id="SSF48452">
    <property type="entry name" value="TPR-like"/>
    <property type="match status" value="1"/>
</dbReference>
<evidence type="ECO:0000313" key="4">
    <source>
        <dbReference type="Proteomes" id="UP000799118"/>
    </source>
</evidence>
<dbReference type="OrthoDB" id="432528at2759"/>
<proteinExistence type="predicted"/>
<keyword evidence="1" id="KW-0880">Kelch repeat</keyword>
<dbReference type="EMBL" id="ML769434">
    <property type="protein sequence ID" value="KAE9402521.1"/>
    <property type="molecule type" value="Genomic_DNA"/>
</dbReference>
<protein>
    <submittedName>
        <fullName evidence="3">Galactose oxidase</fullName>
    </submittedName>
</protein>
<keyword evidence="2" id="KW-0677">Repeat</keyword>
<accession>A0A6A4HX15</accession>
<dbReference type="InterPro" id="IPR011043">
    <property type="entry name" value="Gal_Oxase/kelch_b-propeller"/>
</dbReference>
<evidence type="ECO:0000256" key="2">
    <source>
        <dbReference type="ARBA" id="ARBA00022737"/>
    </source>
</evidence>
<dbReference type="Proteomes" id="UP000799118">
    <property type="component" value="Unassembled WGS sequence"/>
</dbReference>
<dbReference type="Gene3D" id="1.25.40.10">
    <property type="entry name" value="Tetratricopeptide repeat domain"/>
    <property type="match status" value="1"/>
</dbReference>
<dbReference type="InterPro" id="IPR015915">
    <property type="entry name" value="Kelch-typ_b-propeller"/>
</dbReference>
<dbReference type="PANTHER" id="PTHR46093">
    <property type="entry name" value="ACYL-COA-BINDING DOMAIN-CONTAINING PROTEIN 5"/>
    <property type="match status" value="1"/>
</dbReference>
<dbReference type="AlphaFoldDB" id="A0A6A4HX15"/>
<dbReference type="Pfam" id="PF24681">
    <property type="entry name" value="Kelch_KLHDC2_KLHL20_DRC7"/>
    <property type="match status" value="1"/>
</dbReference>